<evidence type="ECO:0000256" key="4">
    <source>
        <dbReference type="ARBA" id="ARBA00022960"/>
    </source>
</evidence>
<keyword evidence="4" id="KW-0133">Cell shape</keyword>
<evidence type="ECO:0000256" key="8">
    <source>
        <dbReference type="PIRSR" id="PIRSR618044-2"/>
    </source>
</evidence>
<feature type="active site" description="Acyl-ester intermediate" evidence="7">
    <location>
        <position position="64"/>
    </location>
</feature>
<dbReference type="GO" id="GO:0008360">
    <property type="term" value="P:regulation of cell shape"/>
    <property type="evidence" value="ECO:0007669"/>
    <property type="project" value="UniProtKB-KW"/>
</dbReference>
<accession>A0A379ZFB1</accession>
<evidence type="ECO:0000313" key="13">
    <source>
        <dbReference type="EMBL" id="SUI61001.1"/>
    </source>
</evidence>
<evidence type="ECO:0000259" key="12">
    <source>
        <dbReference type="Pfam" id="PF00768"/>
    </source>
</evidence>
<feature type="chain" id="PRO_5017086112" evidence="11">
    <location>
        <begin position="20"/>
        <end position="301"/>
    </location>
</feature>
<protein>
    <submittedName>
        <fullName evidence="13">D-alanyl-D-alanine endopeptidase</fullName>
        <ecNumber evidence="13">3.4.21.-</ecNumber>
    </submittedName>
</protein>
<dbReference type="GO" id="GO:0006508">
    <property type="term" value="P:proteolysis"/>
    <property type="evidence" value="ECO:0007669"/>
    <property type="project" value="InterPro"/>
</dbReference>
<dbReference type="GO" id="GO:0009252">
    <property type="term" value="P:peptidoglycan biosynthetic process"/>
    <property type="evidence" value="ECO:0007669"/>
    <property type="project" value="UniProtKB-KW"/>
</dbReference>
<evidence type="ECO:0000256" key="9">
    <source>
        <dbReference type="RuleBase" id="RU004016"/>
    </source>
</evidence>
<dbReference type="NCBIfam" id="NF008668">
    <property type="entry name" value="PRK11669.1"/>
    <property type="match status" value="1"/>
</dbReference>
<name>A0A379ZFB1_9GAMM</name>
<dbReference type="PANTHER" id="PTHR21581">
    <property type="entry name" value="D-ALANYL-D-ALANINE CARBOXYPEPTIDASE"/>
    <property type="match status" value="1"/>
</dbReference>
<evidence type="ECO:0000256" key="2">
    <source>
        <dbReference type="ARBA" id="ARBA00022729"/>
    </source>
</evidence>
<reference evidence="13 14" key="1">
    <citation type="submission" date="2018-06" db="EMBL/GenBank/DDBJ databases">
        <authorList>
            <consortium name="Pathogen Informatics"/>
            <person name="Doyle S."/>
        </authorList>
    </citation>
    <scope>NUCLEOTIDE SEQUENCE [LARGE SCALE GENOMIC DNA]</scope>
    <source>
        <strain evidence="13 14">NCTC10738</strain>
    </source>
</reference>
<evidence type="ECO:0000256" key="1">
    <source>
        <dbReference type="ARBA" id="ARBA00007164"/>
    </source>
</evidence>
<keyword evidence="14" id="KW-1185">Reference proteome</keyword>
<proteinExistence type="inferred from homology"/>
<dbReference type="AlphaFoldDB" id="A0A379ZFB1"/>
<keyword evidence="3 13" id="KW-0378">Hydrolase</keyword>
<dbReference type="Gene3D" id="3.40.710.10">
    <property type="entry name" value="DD-peptidase/beta-lactamase superfamily"/>
    <property type="match status" value="1"/>
</dbReference>
<evidence type="ECO:0000313" key="14">
    <source>
        <dbReference type="Proteomes" id="UP000254069"/>
    </source>
</evidence>
<dbReference type="SUPFAM" id="SSF56601">
    <property type="entry name" value="beta-lactamase/transpeptidase-like"/>
    <property type="match status" value="1"/>
</dbReference>
<keyword evidence="6" id="KW-0961">Cell wall biogenesis/degradation</keyword>
<evidence type="ECO:0000256" key="11">
    <source>
        <dbReference type="SAM" id="SignalP"/>
    </source>
</evidence>
<comment type="similarity">
    <text evidence="1 9">Belongs to the peptidase S11 family.</text>
</comment>
<dbReference type="PRINTS" id="PR00725">
    <property type="entry name" value="DADACBPTASE1"/>
</dbReference>
<dbReference type="InterPro" id="IPR018044">
    <property type="entry name" value="Peptidase_S11"/>
</dbReference>
<organism evidence="13 14">
    <name type="scientific">Shewanella algae</name>
    <dbReference type="NCBI Taxonomy" id="38313"/>
    <lineage>
        <taxon>Bacteria</taxon>
        <taxon>Pseudomonadati</taxon>
        <taxon>Pseudomonadota</taxon>
        <taxon>Gammaproteobacteria</taxon>
        <taxon>Alteromonadales</taxon>
        <taxon>Shewanellaceae</taxon>
        <taxon>Shewanella</taxon>
    </lineage>
</organism>
<evidence type="ECO:0000256" key="5">
    <source>
        <dbReference type="ARBA" id="ARBA00022984"/>
    </source>
</evidence>
<evidence type="ECO:0000256" key="6">
    <source>
        <dbReference type="ARBA" id="ARBA00023316"/>
    </source>
</evidence>
<feature type="active site" description="Acyl-ester intermediate" evidence="7">
    <location>
        <position position="61"/>
    </location>
</feature>
<evidence type="ECO:0000256" key="3">
    <source>
        <dbReference type="ARBA" id="ARBA00022801"/>
    </source>
</evidence>
<dbReference type="RefSeq" id="WP_115389495.1">
    <property type="nucleotide sequence ID" value="NZ_CAXOJE010000005.1"/>
</dbReference>
<feature type="binding site" evidence="8">
    <location>
        <position position="225"/>
    </location>
    <ligand>
        <name>substrate</name>
    </ligand>
</feature>
<dbReference type="PANTHER" id="PTHR21581:SF26">
    <property type="entry name" value="D-ALANYL-D-ALANINE ENDOPEPTIDASE"/>
    <property type="match status" value="1"/>
</dbReference>
<keyword evidence="5" id="KW-0573">Peptidoglycan synthesis</keyword>
<feature type="domain" description="Peptidase S11 D-alanyl-D-alanine carboxypeptidase A N-terminal" evidence="12">
    <location>
        <begin position="28"/>
        <end position="255"/>
    </location>
</feature>
<sequence>MRRLTSLIILLCCCLPVWAAQKLPARAELQQLASASAMLVDLETGEVLYEDNPQQVQPIASITKLMTALVTLDAKLPLNERIAVDVSQADIMQNVVSRIRIGSELKRKEALALALMSSENRAAATLAHHYPGGYQAFIKAMNAKAEELGMTDSRFVEPTGLSEQNVSSARDLVKLLREARKYPLIGELSSAPNRSVMFRKPRYNLAFYNTNRLVNKKNWQIHLTKTGYTDDAGHCLVMLTKMAKREVAFVVLDAFGKLTHLADAGRLKKWLETGKVSPVPQEALDYKQQKQTERQALAATR</sequence>
<feature type="signal peptide" evidence="11">
    <location>
        <begin position="1"/>
        <end position="19"/>
    </location>
</feature>
<keyword evidence="2 11" id="KW-0732">Signal</keyword>
<dbReference type="EC" id="3.4.21.-" evidence="13"/>
<evidence type="ECO:0000256" key="10">
    <source>
        <dbReference type="SAM" id="MobiDB-lite"/>
    </source>
</evidence>
<dbReference type="EMBL" id="UGYO01000001">
    <property type="protein sequence ID" value="SUI61001.1"/>
    <property type="molecule type" value="Genomic_DNA"/>
</dbReference>
<dbReference type="Proteomes" id="UP000254069">
    <property type="component" value="Unassembled WGS sequence"/>
</dbReference>
<feature type="region of interest" description="Disordered" evidence="10">
    <location>
        <begin position="282"/>
        <end position="301"/>
    </location>
</feature>
<evidence type="ECO:0000256" key="7">
    <source>
        <dbReference type="PIRSR" id="PIRSR618044-1"/>
    </source>
</evidence>
<dbReference type="Pfam" id="PF00768">
    <property type="entry name" value="Peptidase_S11"/>
    <property type="match status" value="1"/>
</dbReference>
<feature type="compositionally biased region" description="Basic and acidic residues" evidence="10">
    <location>
        <begin position="284"/>
        <end position="293"/>
    </location>
</feature>
<feature type="active site" evidence="7">
    <location>
        <position position="118"/>
    </location>
</feature>
<dbReference type="InterPro" id="IPR012338">
    <property type="entry name" value="Beta-lactam/transpept-like"/>
</dbReference>
<dbReference type="InterPro" id="IPR001967">
    <property type="entry name" value="Peptidase_S11_N"/>
</dbReference>
<gene>
    <name evidence="13" type="primary">pbpG</name>
    <name evidence="13" type="ORF">NCTC10738_01560</name>
</gene>
<dbReference type="GO" id="GO:0009002">
    <property type="term" value="F:serine-type D-Ala-D-Ala carboxypeptidase activity"/>
    <property type="evidence" value="ECO:0007669"/>
    <property type="project" value="InterPro"/>
</dbReference>
<dbReference type="GO" id="GO:0071555">
    <property type="term" value="P:cell wall organization"/>
    <property type="evidence" value="ECO:0007669"/>
    <property type="project" value="UniProtKB-KW"/>
</dbReference>